<dbReference type="Pfam" id="PF05159">
    <property type="entry name" value="Capsule_synth"/>
    <property type="match status" value="2"/>
</dbReference>
<gene>
    <name evidence="1" type="ORF">LCGC14_0056050</name>
</gene>
<organism evidence="1">
    <name type="scientific">marine sediment metagenome</name>
    <dbReference type="NCBI Taxonomy" id="412755"/>
    <lineage>
        <taxon>unclassified sequences</taxon>
        <taxon>metagenomes</taxon>
        <taxon>ecological metagenomes</taxon>
    </lineage>
</organism>
<dbReference type="EMBL" id="LAZR01000012">
    <property type="protein sequence ID" value="KKO07648.1"/>
    <property type="molecule type" value="Genomic_DNA"/>
</dbReference>
<accession>A0A0F9W5V5</accession>
<proteinExistence type="predicted"/>
<dbReference type="GO" id="GO:0000271">
    <property type="term" value="P:polysaccharide biosynthetic process"/>
    <property type="evidence" value="ECO:0007669"/>
    <property type="project" value="InterPro"/>
</dbReference>
<dbReference type="CDD" id="cd16440">
    <property type="entry name" value="beta_Kdo_transferase_KpsC_1"/>
    <property type="match status" value="1"/>
</dbReference>
<evidence type="ECO:0000313" key="1">
    <source>
        <dbReference type="EMBL" id="KKO07648.1"/>
    </source>
</evidence>
<name>A0A0F9W5V5_9ZZZZ</name>
<reference evidence="1" key="1">
    <citation type="journal article" date="2015" name="Nature">
        <title>Complex archaea that bridge the gap between prokaryotes and eukaryotes.</title>
        <authorList>
            <person name="Spang A."/>
            <person name="Saw J.H."/>
            <person name="Jorgensen S.L."/>
            <person name="Zaremba-Niedzwiedzka K."/>
            <person name="Martijn J."/>
            <person name="Lind A.E."/>
            <person name="van Eijk R."/>
            <person name="Schleper C."/>
            <person name="Guy L."/>
            <person name="Ettema T.J."/>
        </authorList>
    </citation>
    <scope>NUCLEOTIDE SEQUENCE</scope>
</reference>
<protein>
    <recommendedName>
        <fullName evidence="2">Capsule polysaccharide biosynthesis protein</fullName>
    </recommendedName>
</protein>
<comment type="caution">
    <text evidence="1">The sequence shown here is derived from an EMBL/GenBank/DDBJ whole genome shotgun (WGS) entry which is preliminary data.</text>
</comment>
<evidence type="ECO:0008006" key="2">
    <source>
        <dbReference type="Google" id="ProtNLM"/>
    </source>
</evidence>
<dbReference type="AlphaFoldDB" id="A0A0F9W5V5"/>
<sequence>MAKRTAGYTSSGIRKAAALPALLPEFNRFEAIRPLKQKPDAVIGWGLKPTSIRARQYAKRNQLPYIALEDGFIRSLGLGVKGFQSHSLVVDQTGIYYDASRSSDLENWLNTATFDSEELFQAERCMALIARYRLSKYNHAPDQPLKGALKARVLVVDQTAGDASIHYGGAQAASFQQMLEAALKAHPESDVLVKVHPDVIAGKKQGHLLNAADHPRCHLLGEDINPWALFDQVDHVYVVTSQLGFEALLAGKQVHCFGIPFYAGWGLTHDQLPCVRRRTKRTLVEVFAAAYLRYCRYANPYTQQSATLEETIALIADQRRQQERYRGPWLACGFSSWKRRFIGSFLGSAARVEYQPMLPNTPASEPSPARLLVWSSRIDDAFKTQHAQHMAKLWRMEDGFIRSVGLGVDLTQPLSLVIDSQGIYYDPSQPSDLETLLNSSQFSDDLLLRAQHLRERLVALKLSKYNVQGQADITLPKDRYTILVPGQVESDASIATGSPHINTNSGLLSAVRHAHPDAFIIYKAHPDVLSGARVGALDTNAKRLYDLDASDIDIATLLERVDAVHTMSSLTGFEALLRQREVSTYGLPFYAGWGLTQDALSCPRRTRSLSLDALVAGTLILYPGYVEPKTRQLCNAETVISLLERARTQKSTLTWKQHIYRCYRNLLIGRH</sequence>
<dbReference type="GO" id="GO:0015774">
    <property type="term" value="P:polysaccharide transport"/>
    <property type="evidence" value="ECO:0007669"/>
    <property type="project" value="InterPro"/>
</dbReference>
<dbReference type="InterPro" id="IPR007833">
    <property type="entry name" value="Capsule_polysaccharide_synth"/>
</dbReference>
<dbReference type="CDD" id="cd16439">
    <property type="entry name" value="beta_Kdo_transferase_KpsC_2"/>
    <property type="match status" value="1"/>
</dbReference>